<organism evidence="3 4">
    <name type="scientific">Sphaerisporangium aureirubrum</name>
    <dbReference type="NCBI Taxonomy" id="1544736"/>
    <lineage>
        <taxon>Bacteria</taxon>
        <taxon>Bacillati</taxon>
        <taxon>Actinomycetota</taxon>
        <taxon>Actinomycetes</taxon>
        <taxon>Streptosporangiales</taxon>
        <taxon>Streptosporangiaceae</taxon>
        <taxon>Sphaerisporangium</taxon>
    </lineage>
</organism>
<sequence>MANPLVTVLAFLLLAFALVAPNQLDLLTPGAFLRIPVEGLLGAVLVLVLPGRARRVAAVLAGVVLGLLAILKVFDMGFFTVLDRPFDPLHDWSFVDAAVEFLNGSVGHAGAIGAMAAAALLAVAVLAGMTFSALRLSRVVARHGTAATGTAAVLGAAWVVCTLLGAQIVPGVPVAALASGRLLQIPASLRDQKNFAAELAVDPFRDAPADKLLTALRGKDVVLAFVESYGRSAVADPRYAPKVGAVLSEGTRRLSAAGFSSRSAFLTSPTAGGGSWLAHSTLLSGLWVDNQQRYENLVKTGRLTLNRAFQRADWRTVGVMPGVTRAWPEGKFFGYDQVYSAENLGYRGPRFNWGTMPDQYTLNTFQRTERTKKTRSPVMAEIPLVSSHAPWAPVPTLADWSTVGDGSDFKATGDSPDVVWRDPDRVRNEYRRSIEYSLNTLISYVETYGDDDLVVIFLGDHQPAPIITGPNASRDVPITIIAHDPAVIHQITDWHWQPGMTPGPQAPVWKMNTFRDHFLTTFSPDLHPTHLKAHAAP</sequence>
<keyword evidence="1" id="KW-0472">Membrane</keyword>
<dbReference type="InterPro" id="IPR000917">
    <property type="entry name" value="Sulfatase_N"/>
</dbReference>
<dbReference type="Proteomes" id="UP001596137">
    <property type="component" value="Unassembled WGS sequence"/>
</dbReference>
<feature type="transmembrane region" description="Helical" evidence="1">
    <location>
        <begin position="146"/>
        <end position="169"/>
    </location>
</feature>
<dbReference type="Pfam" id="PF00884">
    <property type="entry name" value="Sulfatase"/>
    <property type="match status" value="1"/>
</dbReference>
<proteinExistence type="predicted"/>
<evidence type="ECO:0000313" key="4">
    <source>
        <dbReference type="Proteomes" id="UP001596137"/>
    </source>
</evidence>
<name>A0ABW1NFI8_9ACTN</name>
<evidence type="ECO:0000313" key="3">
    <source>
        <dbReference type="EMBL" id="MFC6081449.1"/>
    </source>
</evidence>
<dbReference type="InterPro" id="IPR017850">
    <property type="entry name" value="Alkaline_phosphatase_core_sf"/>
</dbReference>
<protein>
    <submittedName>
        <fullName evidence="3">Sulfatase-like hydrolase/transferase</fullName>
    </submittedName>
</protein>
<comment type="caution">
    <text evidence="3">The sequence shown here is derived from an EMBL/GenBank/DDBJ whole genome shotgun (WGS) entry which is preliminary data.</text>
</comment>
<reference evidence="4" key="1">
    <citation type="journal article" date="2019" name="Int. J. Syst. Evol. Microbiol.">
        <title>The Global Catalogue of Microorganisms (GCM) 10K type strain sequencing project: providing services to taxonomists for standard genome sequencing and annotation.</title>
        <authorList>
            <consortium name="The Broad Institute Genomics Platform"/>
            <consortium name="The Broad Institute Genome Sequencing Center for Infectious Disease"/>
            <person name="Wu L."/>
            <person name="Ma J."/>
        </authorList>
    </citation>
    <scope>NUCLEOTIDE SEQUENCE [LARGE SCALE GENOMIC DNA]</scope>
    <source>
        <strain evidence="4">JCM 30346</strain>
    </source>
</reference>
<keyword evidence="4" id="KW-1185">Reference proteome</keyword>
<evidence type="ECO:0000259" key="2">
    <source>
        <dbReference type="Pfam" id="PF00884"/>
    </source>
</evidence>
<dbReference type="RefSeq" id="WP_380749351.1">
    <property type="nucleotide sequence ID" value="NZ_JBHSRF010000009.1"/>
</dbReference>
<feature type="transmembrane region" description="Helical" evidence="1">
    <location>
        <begin position="56"/>
        <end position="74"/>
    </location>
</feature>
<keyword evidence="1" id="KW-0812">Transmembrane</keyword>
<keyword evidence="1" id="KW-1133">Transmembrane helix</keyword>
<evidence type="ECO:0000256" key="1">
    <source>
        <dbReference type="SAM" id="Phobius"/>
    </source>
</evidence>
<feature type="domain" description="Sulfatase N-terminal" evidence="2">
    <location>
        <begin position="274"/>
        <end position="464"/>
    </location>
</feature>
<dbReference type="Gene3D" id="3.40.720.10">
    <property type="entry name" value="Alkaline Phosphatase, subunit A"/>
    <property type="match status" value="1"/>
</dbReference>
<dbReference type="SUPFAM" id="SSF53649">
    <property type="entry name" value="Alkaline phosphatase-like"/>
    <property type="match status" value="1"/>
</dbReference>
<feature type="transmembrane region" description="Helical" evidence="1">
    <location>
        <begin position="31"/>
        <end position="49"/>
    </location>
</feature>
<feature type="transmembrane region" description="Helical" evidence="1">
    <location>
        <begin position="111"/>
        <end position="134"/>
    </location>
</feature>
<dbReference type="EMBL" id="JBHSRF010000009">
    <property type="protein sequence ID" value="MFC6081449.1"/>
    <property type="molecule type" value="Genomic_DNA"/>
</dbReference>
<gene>
    <name evidence="3" type="ORF">ACFP1K_09780</name>
</gene>
<accession>A0ABW1NFI8</accession>